<feature type="non-terminal residue" evidence="2">
    <location>
        <position position="131"/>
    </location>
</feature>
<dbReference type="PANTHER" id="PTHR46645">
    <property type="entry name" value="GRAM DOMAIN-CONTAINING PROTEIN 2B-RELATED"/>
    <property type="match status" value="1"/>
</dbReference>
<dbReference type="Gene3D" id="2.30.29.30">
    <property type="entry name" value="Pleckstrin-homology domain (PH domain)/Phosphotyrosine-binding domain (PTB)"/>
    <property type="match status" value="1"/>
</dbReference>
<dbReference type="Proteomes" id="UP001352852">
    <property type="component" value="Unassembled WGS sequence"/>
</dbReference>
<evidence type="ECO:0000313" key="2">
    <source>
        <dbReference type="EMBL" id="MED6275336.1"/>
    </source>
</evidence>
<dbReference type="InterPro" id="IPR011993">
    <property type="entry name" value="PH-like_dom_sf"/>
</dbReference>
<protein>
    <recommendedName>
        <fullName evidence="4">GRAM domain-containing protein</fullName>
    </recommendedName>
</protein>
<evidence type="ECO:0000313" key="3">
    <source>
        <dbReference type="Proteomes" id="UP001352852"/>
    </source>
</evidence>
<feature type="compositionally biased region" description="Polar residues" evidence="1">
    <location>
        <begin position="116"/>
        <end position="131"/>
    </location>
</feature>
<comment type="caution">
    <text evidence="2">The sequence shown here is derived from an EMBL/GenBank/DDBJ whole genome shotgun (WGS) entry which is preliminary data.</text>
</comment>
<dbReference type="PANTHER" id="PTHR46645:SF2">
    <property type="entry name" value="GRAM DOMAIN-CONTAINING PROTEIN 2B"/>
    <property type="match status" value="1"/>
</dbReference>
<organism evidence="2 3">
    <name type="scientific">Characodon lateralis</name>
    <dbReference type="NCBI Taxonomy" id="208331"/>
    <lineage>
        <taxon>Eukaryota</taxon>
        <taxon>Metazoa</taxon>
        <taxon>Chordata</taxon>
        <taxon>Craniata</taxon>
        <taxon>Vertebrata</taxon>
        <taxon>Euteleostomi</taxon>
        <taxon>Actinopterygii</taxon>
        <taxon>Neopterygii</taxon>
        <taxon>Teleostei</taxon>
        <taxon>Neoteleostei</taxon>
        <taxon>Acanthomorphata</taxon>
        <taxon>Ovalentaria</taxon>
        <taxon>Atherinomorphae</taxon>
        <taxon>Cyprinodontiformes</taxon>
        <taxon>Goodeidae</taxon>
        <taxon>Characodon</taxon>
    </lineage>
</organism>
<dbReference type="InterPro" id="IPR052633">
    <property type="entry name" value="GRAM_domain_protein_2B"/>
</dbReference>
<reference evidence="2 3" key="1">
    <citation type="submission" date="2021-06" db="EMBL/GenBank/DDBJ databases">
        <authorList>
            <person name="Palmer J.M."/>
        </authorList>
    </citation>
    <scope>NUCLEOTIDE SEQUENCE [LARGE SCALE GENOMIC DNA]</scope>
    <source>
        <strain evidence="2 3">CL_MEX2019</strain>
        <tissue evidence="2">Muscle</tissue>
    </source>
</reference>
<evidence type="ECO:0000256" key="1">
    <source>
        <dbReference type="SAM" id="MobiDB-lite"/>
    </source>
</evidence>
<keyword evidence="3" id="KW-1185">Reference proteome</keyword>
<evidence type="ECO:0008006" key="4">
    <source>
        <dbReference type="Google" id="ProtNLM"/>
    </source>
</evidence>
<dbReference type="EMBL" id="JAHUTJ010027548">
    <property type="protein sequence ID" value="MED6275336.1"/>
    <property type="molecule type" value="Genomic_DNA"/>
</dbReference>
<accession>A0ABU7DK81</accession>
<sequence>MSVTNIKKTKTAILVPNALVIATKNDRYLFVSFLSRDNTYKFLTSVCLDLESTFGDLDGAMRQRRQEMEENSSSDSQAPDYDKITDLPIPHFLDALKQKGNTSSPEQQHKVKKQHLNQQSSNNKQHTSNRS</sequence>
<name>A0ABU7DK81_9TELE</name>
<feature type="region of interest" description="Disordered" evidence="1">
    <location>
        <begin position="61"/>
        <end position="131"/>
    </location>
</feature>
<gene>
    <name evidence="2" type="ORF">CHARACLAT_025518</name>
</gene>
<proteinExistence type="predicted"/>